<gene>
    <name evidence="1" type="ORF">HNR73_003646</name>
</gene>
<reference evidence="1 2" key="1">
    <citation type="submission" date="2020-08" db="EMBL/GenBank/DDBJ databases">
        <title>Genomic Encyclopedia of Type Strains, Phase IV (KMG-IV): sequencing the most valuable type-strain genomes for metagenomic binning, comparative biology and taxonomic classification.</title>
        <authorList>
            <person name="Goeker M."/>
        </authorList>
    </citation>
    <scope>NUCLEOTIDE SEQUENCE [LARGE SCALE GENOMIC DNA]</scope>
    <source>
        <strain evidence="1 2">YIM 65646</strain>
    </source>
</reference>
<name>A0A841FQF0_9ACTN</name>
<sequence>MKKIAIRKTDTVRLTSAAQPLYSGGCGGGVLA</sequence>
<keyword evidence="2" id="KW-1185">Reference proteome</keyword>
<dbReference type="AlphaFoldDB" id="A0A841FQF0"/>
<dbReference type="Proteomes" id="UP000548476">
    <property type="component" value="Unassembled WGS sequence"/>
</dbReference>
<protein>
    <submittedName>
        <fullName evidence="1">Uncharacterized protein</fullName>
    </submittedName>
</protein>
<accession>A0A841FQF0</accession>
<proteinExistence type="predicted"/>
<evidence type="ECO:0000313" key="2">
    <source>
        <dbReference type="Proteomes" id="UP000548476"/>
    </source>
</evidence>
<dbReference type="EMBL" id="JACHGT010000007">
    <property type="protein sequence ID" value="MBB6035782.1"/>
    <property type="molecule type" value="Genomic_DNA"/>
</dbReference>
<organism evidence="1 2">
    <name type="scientific">Phytomonospora endophytica</name>
    <dbReference type="NCBI Taxonomy" id="714109"/>
    <lineage>
        <taxon>Bacteria</taxon>
        <taxon>Bacillati</taxon>
        <taxon>Actinomycetota</taxon>
        <taxon>Actinomycetes</taxon>
        <taxon>Micromonosporales</taxon>
        <taxon>Micromonosporaceae</taxon>
        <taxon>Phytomonospora</taxon>
    </lineage>
</organism>
<evidence type="ECO:0000313" key="1">
    <source>
        <dbReference type="EMBL" id="MBB6035782.1"/>
    </source>
</evidence>
<comment type="caution">
    <text evidence="1">The sequence shown here is derived from an EMBL/GenBank/DDBJ whole genome shotgun (WGS) entry which is preliminary data.</text>
</comment>